<dbReference type="GO" id="GO:0005840">
    <property type="term" value="C:ribosome"/>
    <property type="evidence" value="ECO:0007669"/>
    <property type="project" value="UniProtKB-KW"/>
</dbReference>
<evidence type="ECO:0000256" key="4">
    <source>
        <dbReference type="ARBA" id="ARBA00022980"/>
    </source>
</evidence>
<dbReference type="PROSITE" id="PS00651">
    <property type="entry name" value="RIBOSOMAL_L9"/>
    <property type="match status" value="1"/>
</dbReference>
<dbReference type="Pfam" id="PF03948">
    <property type="entry name" value="Ribosomal_L9_C"/>
    <property type="match status" value="1"/>
</dbReference>
<dbReference type="EMBL" id="DTHB01000053">
    <property type="protein sequence ID" value="HGB15468.1"/>
    <property type="molecule type" value="Genomic_DNA"/>
</dbReference>
<evidence type="ECO:0000256" key="6">
    <source>
        <dbReference type="ARBA" id="ARBA00035292"/>
    </source>
</evidence>
<keyword evidence="4 7" id="KW-0689">Ribosomal protein</keyword>
<accession>A0A7C3WIP1</accession>
<dbReference type="SUPFAM" id="SSF55658">
    <property type="entry name" value="L9 N-domain-like"/>
    <property type="match status" value="1"/>
</dbReference>
<dbReference type="InterPro" id="IPR020594">
    <property type="entry name" value="Ribosomal_bL9_bac/chp"/>
</dbReference>
<evidence type="ECO:0000259" key="9">
    <source>
        <dbReference type="PROSITE" id="PS00651"/>
    </source>
</evidence>
<dbReference type="InterPro" id="IPR000244">
    <property type="entry name" value="Ribosomal_bL9"/>
</dbReference>
<comment type="function">
    <text evidence="7">Binds to the 23S rRNA.</text>
</comment>
<dbReference type="InterPro" id="IPR009027">
    <property type="entry name" value="Ribosomal_bL9/RNase_H1_N"/>
</dbReference>
<comment type="caution">
    <text evidence="10">The sequence shown here is derived from an EMBL/GenBank/DDBJ whole genome shotgun (WGS) entry which is preliminary data.</text>
</comment>
<evidence type="ECO:0000256" key="2">
    <source>
        <dbReference type="ARBA" id="ARBA00022730"/>
    </source>
</evidence>
<evidence type="ECO:0000256" key="5">
    <source>
        <dbReference type="ARBA" id="ARBA00023274"/>
    </source>
</evidence>
<name>A0A7C3WIP1_9BACT</name>
<keyword evidence="8" id="KW-0175">Coiled coil</keyword>
<dbReference type="InterPro" id="IPR036935">
    <property type="entry name" value="Ribosomal_bL9_N_sf"/>
</dbReference>
<proteinExistence type="inferred from homology"/>
<dbReference type="PANTHER" id="PTHR21368">
    <property type="entry name" value="50S RIBOSOMAL PROTEIN L9"/>
    <property type="match status" value="1"/>
</dbReference>
<dbReference type="Pfam" id="PF01281">
    <property type="entry name" value="Ribosomal_L9_N"/>
    <property type="match status" value="1"/>
</dbReference>
<sequence>MKVILTEYIPSLGEPGKIVEVSRGYARNFLIPQGKALEATPGNLARFEQERKRYETKVKREEAVAKAAAAQLEGLTVTIAQRVGEQERLYGSVTAAMIAEALAKKGFDIDKKQLELPEPLKKLGEYDVTVRLGPQVKATIRVQVVPER</sequence>
<dbReference type="GO" id="GO:0003735">
    <property type="term" value="F:structural constituent of ribosome"/>
    <property type="evidence" value="ECO:0007669"/>
    <property type="project" value="InterPro"/>
</dbReference>
<dbReference type="HAMAP" id="MF_00503">
    <property type="entry name" value="Ribosomal_bL9"/>
    <property type="match status" value="1"/>
</dbReference>
<dbReference type="AlphaFoldDB" id="A0A7C3WIP1"/>
<feature type="coiled-coil region" evidence="8">
    <location>
        <begin position="44"/>
        <end position="71"/>
    </location>
</feature>
<comment type="similarity">
    <text evidence="1 7">Belongs to the bacterial ribosomal protein bL9 family.</text>
</comment>
<feature type="domain" description="Ribosomal protein L9" evidence="9">
    <location>
        <begin position="13"/>
        <end position="40"/>
    </location>
</feature>
<evidence type="ECO:0000256" key="7">
    <source>
        <dbReference type="HAMAP-Rule" id="MF_00503"/>
    </source>
</evidence>
<dbReference type="Gene3D" id="3.10.430.100">
    <property type="entry name" value="Ribosomal protein L9, C-terminal domain"/>
    <property type="match status" value="1"/>
</dbReference>
<dbReference type="NCBIfam" id="TIGR00158">
    <property type="entry name" value="L9"/>
    <property type="match status" value="1"/>
</dbReference>
<dbReference type="InterPro" id="IPR020069">
    <property type="entry name" value="Ribosomal_bL9_C"/>
</dbReference>
<dbReference type="InterPro" id="IPR020070">
    <property type="entry name" value="Ribosomal_bL9_N"/>
</dbReference>
<keyword evidence="5 7" id="KW-0687">Ribonucleoprotein</keyword>
<dbReference type="GO" id="GO:0006412">
    <property type="term" value="P:translation"/>
    <property type="evidence" value="ECO:0007669"/>
    <property type="project" value="UniProtKB-UniRule"/>
</dbReference>
<keyword evidence="3 7" id="KW-0694">RNA-binding</keyword>
<dbReference type="GO" id="GO:1990904">
    <property type="term" value="C:ribonucleoprotein complex"/>
    <property type="evidence" value="ECO:0007669"/>
    <property type="project" value="UniProtKB-KW"/>
</dbReference>
<protein>
    <recommendedName>
        <fullName evidence="6 7">Large ribosomal subunit protein bL9</fullName>
    </recommendedName>
</protein>
<dbReference type="GO" id="GO:0019843">
    <property type="term" value="F:rRNA binding"/>
    <property type="evidence" value="ECO:0007669"/>
    <property type="project" value="UniProtKB-UniRule"/>
</dbReference>
<evidence type="ECO:0000256" key="3">
    <source>
        <dbReference type="ARBA" id="ARBA00022884"/>
    </source>
</evidence>
<gene>
    <name evidence="7" type="primary">rplI</name>
    <name evidence="10" type="ORF">ENV62_09580</name>
</gene>
<evidence type="ECO:0000313" key="10">
    <source>
        <dbReference type="EMBL" id="HGB15468.1"/>
    </source>
</evidence>
<dbReference type="InterPro" id="IPR036791">
    <property type="entry name" value="Ribosomal_bL9_C_sf"/>
</dbReference>
<evidence type="ECO:0000256" key="1">
    <source>
        <dbReference type="ARBA" id="ARBA00010605"/>
    </source>
</evidence>
<reference evidence="10" key="1">
    <citation type="journal article" date="2020" name="mSystems">
        <title>Genome- and Community-Level Interaction Insights into Carbon Utilization and Element Cycling Functions of Hydrothermarchaeota in Hydrothermal Sediment.</title>
        <authorList>
            <person name="Zhou Z."/>
            <person name="Liu Y."/>
            <person name="Xu W."/>
            <person name="Pan J."/>
            <person name="Luo Z.H."/>
            <person name="Li M."/>
        </authorList>
    </citation>
    <scope>NUCLEOTIDE SEQUENCE [LARGE SCALE GENOMIC DNA]</scope>
    <source>
        <strain evidence="10">SpSt-776</strain>
    </source>
</reference>
<keyword evidence="2 7" id="KW-0699">rRNA-binding</keyword>
<dbReference type="SUPFAM" id="SSF55653">
    <property type="entry name" value="Ribosomal protein L9 C-domain"/>
    <property type="match status" value="1"/>
</dbReference>
<organism evidence="10">
    <name type="scientific">Desulfobacca acetoxidans</name>
    <dbReference type="NCBI Taxonomy" id="60893"/>
    <lineage>
        <taxon>Bacteria</taxon>
        <taxon>Pseudomonadati</taxon>
        <taxon>Thermodesulfobacteriota</taxon>
        <taxon>Desulfobaccia</taxon>
        <taxon>Desulfobaccales</taxon>
        <taxon>Desulfobaccaceae</taxon>
        <taxon>Desulfobacca</taxon>
    </lineage>
</organism>
<evidence type="ECO:0000256" key="8">
    <source>
        <dbReference type="SAM" id="Coils"/>
    </source>
</evidence>
<dbReference type="Gene3D" id="3.40.5.10">
    <property type="entry name" value="Ribosomal protein L9, N-terminal domain"/>
    <property type="match status" value="1"/>
</dbReference>